<name>A0A370XB38_9GAMM</name>
<sequence length="61" mass="6480">MLHPARSPACRGGLGWGHARLRKSFTPSQPPPACRGRSTVRGVSRDGISHRAVARVGPGPR</sequence>
<evidence type="ECO:0000313" key="3">
    <source>
        <dbReference type="Proteomes" id="UP000255334"/>
    </source>
</evidence>
<keyword evidence="3" id="KW-1185">Reference proteome</keyword>
<evidence type="ECO:0000313" key="2">
    <source>
        <dbReference type="EMBL" id="RDS85634.1"/>
    </source>
</evidence>
<organism evidence="2 3">
    <name type="scientific">Dyella psychrodurans</name>
    <dbReference type="NCBI Taxonomy" id="1927960"/>
    <lineage>
        <taxon>Bacteria</taxon>
        <taxon>Pseudomonadati</taxon>
        <taxon>Pseudomonadota</taxon>
        <taxon>Gammaproteobacteria</taxon>
        <taxon>Lysobacterales</taxon>
        <taxon>Rhodanobacteraceae</taxon>
        <taxon>Dyella</taxon>
    </lineage>
</organism>
<dbReference type="EMBL" id="QRBF01000002">
    <property type="protein sequence ID" value="RDS85634.1"/>
    <property type="molecule type" value="Genomic_DNA"/>
</dbReference>
<accession>A0A370XB38</accession>
<dbReference type="AlphaFoldDB" id="A0A370XB38"/>
<dbReference type="Proteomes" id="UP000255334">
    <property type="component" value="Unassembled WGS sequence"/>
</dbReference>
<gene>
    <name evidence="2" type="ORF">DWU99_09050</name>
</gene>
<proteinExistence type="predicted"/>
<feature type="region of interest" description="Disordered" evidence="1">
    <location>
        <begin position="21"/>
        <end position="49"/>
    </location>
</feature>
<reference evidence="2 3" key="1">
    <citation type="submission" date="2018-07" db="EMBL/GenBank/DDBJ databases">
        <title>Dyella monticola sp. nov. and Dyella psychrodurans sp. nov. isolated from monsoon evergreen broad-leaved forest soil of Dinghu Mountain, China.</title>
        <authorList>
            <person name="Gao Z."/>
            <person name="Qiu L."/>
        </authorList>
    </citation>
    <scope>NUCLEOTIDE SEQUENCE [LARGE SCALE GENOMIC DNA]</scope>
    <source>
        <strain evidence="2 3">4MSK11</strain>
    </source>
</reference>
<comment type="caution">
    <text evidence="2">The sequence shown here is derived from an EMBL/GenBank/DDBJ whole genome shotgun (WGS) entry which is preliminary data.</text>
</comment>
<evidence type="ECO:0000256" key="1">
    <source>
        <dbReference type="SAM" id="MobiDB-lite"/>
    </source>
</evidence>
<protein>
    <submittedName>
        <fullName evidence="2">Uncharacterized protein</fullName>
    </submittedName>
</protein>